<dbReference type="InterPro" id="IPR002549">
    <property type="entry name" value="AI-2E-like"/>
</dbReference>
<dbReference type="Pfam" id="PF01594">
    <property type="entry name" value="AI-2E_transport"/>
    <property type="match status" value="1"/>
</dbReference>
<comment type="similarity">
    <text evidence="2">Belongs to the autoinducer-2 exporter (AI-2E) (TC 2.A.86) family.</text>
</comment>
<evidence type="ECO:0000256" key="1">
    <source>
        <dbReference type="ARBA" id="ARBA00004651"/>
    </source>
</evidence>
<evidence type="ECO:0000256" key="6">
    <source>
        <dbReference type="ARBA" id="ARBA00022989"/>
    </source>
</evidence>
<dbReference type="GO" id="GO:0055085">
    <property type="term" value="P:transmembrane transport"/>
    <property type="evidence" value="ECO:0007669"/>
    <property type="project" value="TreeGrafter"/>
</dbReference>
<feature type="transmembrane region" description="Helical" evidence="8">
    <location>
        <begin position="232"/>
        <end position="257"/>
    </location>
</feature>
<evidence type="ECO:0000313" key="9">
    <source>
        <dbReference type="EMBL" id="MSS01999.1"/>
    </source>
</evidence>
<dbReference type="PANTHER" id="PTHR21716:SF53">
    <property type="entry name" value="PERMEASE PERM-RELATED"/>
    <property type="match status" value="1"/>
</dbReference>
<proteinExistence type="inferred from homology"/>
<organism evidence="9 10">
    <name type="scientific">Floccifex porci</name>
    <dbReference type="NCBI Taxonomy" id="2606629"/>
    <lineage>
        <taxon>Bacteria</taxon>
        <taxon>Bacillati</taxon>
        <taxon>Bacillota</taxon>
        <taxon>Erysipelotrichia</taxon>
        <taxon>Erysipelotrichales</taxon>
        <taxon>Erysipelotrichaceae</taxon>
        <taxon>Floccifex</taxon>
    </lineage>
</organism>
<dbReference type="EMBL" id="VUMM01000017">
    <property type="protein sequence ID" value="MSS01999.1"/>
    <property type="molecule type" value="Genomic_DNA"/>
</dbReference>
<feature type="transmembrane region" description="Helical" evidence="8">
    <location>
        <begin position="82"/>
        <end position="103"/>
    </location>
</feature>
<protein>
    <submittedName>
        <fullName evidence="9">AI-2E family transporter</fullName>
    </submittedName>
</protein>
<sequence>MKQKITPDMKKQIIVYSSSLLIVALIFLILLKLQNILNVFKFILNLLFPFILGLGIAFILHKPQAWLEHKMKMRSLHLSNRRIRLVSTLIVFIVAILFIFFFLQISVPAILDSFQIFIQNIGEYGQTLVKFIYKISTYLKLDAAQIEKILADLNLTARITEYITKFIPKIANYSYAFISGTFDFILSIVSGVYILLDHESLQKFFKKFNYILLNDSLADYLCLWVNDAKDIFEKFIIGSIIDSTIIGLVCYIGMLIFKIPYAPMIGLIIGVTNIIPMFGPFLGAIPVIFLLLLIKPIYAIGFMIFIVILQQIDGNIIKPIVLGDQLGINGFWILFSVTVGGGLFGVLGMFLGVPVFALIYTTIKEYTELKLKQKKKIISS</sequence>
<evidence type="ECO:0000256" key="4">
    <source>
        <dbReference type="ARBA" id="ARBA00022475"/>
    </source>
</evidence>
<keyword evidence="10" id="KW-1185">Reference proteome</keyword>
<evidence type="ECO:0000256" key="7">
    <source>
        <dbReference type="ARBA" id="ARBA00023136"/>
    </source>
</evidence>
<comment type="caution">
    <text evidence="9">The sequence shown here is derived from an EMBL/GenBank/DDBJ whole genome shotgun (WGS) entry which is preliminary data.</text>
</comment>
<keyword evidence="7 8" id="KW-0472">Membrane</keyword>
<feature type="transmembrane region" description="Helical" evidence="8">
    <location>
        <begin position="288"/>
        <end position="309"/>
    </location>
</feature>
<dbReference type="AlphaFoldDB" id="A0A7X2T3W2"/>
<evidence type="ECO:0000313" key="10">
    <source>
        <dbReference type="Proteomes" id="UP000470082"/>
    </source>
</evidence>
<dbReference type="GO" id="GO:0005886">
    <property type="term" value="C:plasma membrane"/>
    <property type="evidence" value="ECO:0007669"/>
    <property type="project" value="UniProtKB-SubCell"/>
</dbReference>
<feature type="transmembrane region" description="Helical" evidence="8">
    <location>
        <begin position="12"/>
        <end position="30"/>
    </location>
</feature>
<dbReference type="Proteomes" id="UP000470082">
    <property type="component" value="Unassembled WGS sequence"/>
</dbReference>
<evidence type="ECO:0000256" key="2">
    <source>
        <dbReference type="ARBA" id="ARBA00009773"/>
    </source>
</evidence>
<evidence type="ECO:0000256" key="8">
    <source>
        <dbReference type="SAM" id="Phobius"/>
    </source>
</evidence>
<dbReference type="RefSeq" id="WP_154460790.1">
    <property type="nucleotide sequence ID" value="NZ_JAQYTQ010000106.1"/>
</dbReference>
<keyword evidence="6 8" id="KW-1133">Transmembrane helix</keyword>
<keyword evidence="5 8" id="KW-0812">Transmembrane</keyword>
<gene>
    <name evidence="9" type="ORF">FYJ50_07845</name>
</gene>
<evidence type="ECO:0000256" key="3">
    <source>
        <dbReference type="ARBA" id="ARBA00022448"/>
    </source>
</evidence>
<feature type="transmembrane region" description="Helical" evidence="8">
    <location>
        <begin position="264"/>
        <end position="282"/>
    </location>
</feature>
<keyword evidence="4" id="KW-1003">Cell membrane</keyword>
<feature type="transmembrane region" description="Helical" evidence="8">
    <location>
        <begin position="175"/>
        <end position="196"/>
    </location>
</feature>
<reference evidence="9 10" key="1">
    <citation type="submission" date="2019-08" db="EMBL/GenBank/DDBJ databases">
        <title>In-depth cultivation of the pig gut microbiome towards novel bacterial diversity and tailored functional studies.</title>
        <authorList>
            <person name="Wylensek D."/>
            <person name="Hitch T.C.A."/>
            <person name="Clavel T."/>
        </authorList>
    </citation>
    <scope>NUCLEOTIDE SEQUENCE [LARGE SCALE GENOMIC DNA]</scope>
    <source>
        <strain evidence="9 10">LKV-178-WT-2G</strain>
    </source>
</reference>
<comment type="subcellular location">
    <subcellularLocation>
        <location evidence="1">Cell membrane</location>
        <topology evidence="1">Multi-pass membrane protein</topology>
    </subcellularLocation>
</comment>
<feature type="transmembrane region" description="Helical" evidence="8">
    <location>
        <begin position="42"/>
        <end position="61"/>
    </location>
</feature>
<name>A0A7X2T3W2_9FIRM</name>
<keyword evidence="3" id="KW-0813">Transport</keyword>
<accession>A0A7X2T3W2</accession>
<evidence type="ECO:0000256" key="5">
    <source>
        <dbReference type="ARBA" id="ARBA00022692"/>
    </source>
</evidence>
<dbReference type="PANTHER" id="PTHR21716">
    <property type="entry name" value="TRANSMEMBRANE PROTEIN"/>
    <property type="match status" value="1"/>
</dbReference>
<feature type="transmembrane region" description="Helical" evidence="8">
    <location>
        <begin position="341"/>
        <end position="363"/>
    </location>
</feature>